<feature type="compositionally biased region" description="Polar residues" evidence="2">
    <location>
        <begin position="82"/>
        <end position="105"/>
    </location>
</feature>
<dbReference type="PANTHER" id="PTHR21450:SF2">
    <property type="entry name" value="FAMILY PROTEIN, PUTATIVE (DUF630 AND DUF632)-RELATED"/>
    <property type="match status" value="1"/>
</dbReference>
<feature type="region of interest" description="Disordered" evidence="2">
    <location>
        <begin position="232"/>
        <end position="254"/>
    </location>
</feature>
<dbReference type="Proteomes" id="UP000639772">
    <property type="component" value="Chromosome 10"/>
</dbReference>
<feature type="region of interest" description="Disordered" evidence="2">
    <location>
        <begin position="173"/>
        <end position="197"/>
    </location>
</feature>
<dbReference type="InterPro" id="IPR006867">
    <property type="entry name" value="DUF632"/>
</dbReference>
<proteinExistence type="predicted"/>
<feature type="compositionally biased region" description="Polar residues" evidence="2">
    <location>
        <begin position="340"/>
        <end position="354"/>
    </location>
</feature>
<feature type="region of interest" description="Disordered" evidence="2">
    <location>
        <begin position="337"/>
        <end position="356"/>
    </location>
</feature>
<dbReference type="OrthoDB" id="1925648at2759"/>
<dbReference type="EMBL" id="JADCNM010000010">
    <property type="protein sequence ID" value="KAG0464653.1"/>
    <property type="molecule type" value="Genomic_DNA"/>
</dbReference>
<feature type="compositionally biased region" description="Acidic residues" evidence="2">
    <location>
        <begin position="106"/>
        <end position="117"/>
    </location>
</feature>
<gene>
    <name evidence="5" type="ORF">HPP92_018817</name>
</gene>
<feature type="region of interest" description="Disordered" evidence="2">
    <location>
        <begin position="66"/>
        <end position="142"/>
    </location>
</feature>
<evidence type="ECO:0000259" key="4">
    <source>
        <dbReference type="Pfam" id="PF04783"/>
    </source>
</evidence>
<keyword evidence="1" id="KW-0175">Coiled coil</keyword>
<feature type="compositionally biased region" description="Pro residues" evidence="2">
    <location>
        <begin position="187"/>
        <end position="196"/>
    </location>
</feature>
<evidence type="ECO:0000259" key="3">
    <source>
        <dbReference type="Pfam" id="PF04782"/>
    </source>
</evidence>
<dbReference type="AlphaFoldDB" id="A0A835Q4P8"/>
<evidence type="ECO:0000256" key="1">
    <source>
        <dbReference type="SAM" id="Coils"/>
    </source>
</evidence>
<sequence>MGCGASRHDETALVGLCRQRIVLIREASEYRYALAAAHAAYFNAIAAVSDALLRFARVGHVMAPPVVRLPSSGKGRDAEGSGASSATPLSHSLSEQWSHLHLSSDTEVDEEAGEVNPEDPSPSSSSQQPKPRLSSAGPSPNYYHMKSSSGIPTMMYWNPYGFSGDPNYYFNQSASPPKPATTAFPSPRTPPPPPPQGSAWGFLDPFSSYEQFLPGYSPALYGVASFASSPSSSEIRAREGIPDLEDESKPDPMPRMRVKKEKMVVQAVEEKDYGVGNCKNTQKKEAEVMEDKEKEINFNDKASKVSSIERGRKGSPAKSILGVRGGQGLRSTMKGVISEEGSSLVSERSGSTGRSLLPREGARDVVEVLEEIKEEFQSAIICSEEISKLLEVGKMPYRSRNKILRVISSRISGIIGFHLSPQYLLRRRRHLTAAMLKGRSVHMEFEKLVSMKSSNLSSTLEKLFVWEKKLYRQVKDEEKLRAMYEKKCRRLESLDEKGAEQHKINSTRVSARAIRTKMSIALTSVDVISRKMHVIRDEELQPQLVELIQGLMKLWKFLLSCHQKQLRAIVASGNYNLTEKTTAQDSLTKATMDLELKLLHWYACFHEWMKLQNSFVIALNGWLMKWLPQDQGRNGVGAPLIFTLSNHWHQALNQCSETEVEKAIQTFAANMHEVWENLDDERRQNQRVHSLLRGYSAKLKILQREHGNGDVVSIPNSEHIYDDDQIAALDTMKKRLEEAKAKHAEKLQLVQEIASGSLRAGLVPVFQSLSNYAAQALRAFEGLNVPN</sequence>
<name>A0A835Q4P8_VANPL</name>
<dbReference type="Pfam" id="PF04783">
    <property type="entry name" value="DUF630"/>
    <property type="match status" value="1"/>
</dbReference>
<accession>A0A835Q4P8</accession>
<comment type="caution">
    <text evidence="5">The sequence shown here is derived from an EMBL/GenBank/DDBJ whole genome shotgun (WGS) entry which is preliminary data.</text>
</comment>
<dbReference type="InterPro" id="IPR006868">
    <property type="entry name" value="DUF630"/>
</dbReference>
<reference evidence="5 6" key="1">
    <citation type="journal article" date="2020" name="Nat. Food">
        <title>A phased Vanilla planifolia genome enables genetic improvement of flavour and production.</title>
        <authorList>
            <person name="Hasing T."/>
            <person name="Tang H."/>
            <person name="Brym M."/>
            <person name="Khazi F."/>
            <person name="Huang T."/>
            <person name="Chambers A.H."/>
        </authorList>
    </citation>
    <scope>NUCLEOTIDE SEQUENCE [LARGE SCALE GENOMIC DNA]</scope>
    <source>
        <tissue evidence="5">Leaf</tissue>
    </source>
</reference>
<feature type="domain" description="DUF630" evidence="4">
    <location>
        <begin position="1"/>
        <end position="57"/>
    </location>
</feature>
<organism evidence="5 6">
    <name type="scientific">Vanilla planifolia</name>
    <name type="common">Vanilla</name>
    <dbReference type="NCBI Taxonomy" id="51239"/>
    <lineage>
        <taxon>Eukaryota</taxon>
        <taxon>Viridiplantae</taxon>
        <taxon>Streptophyta</taxon>
        <taxon>Embryophyta</taxon>
        <taxon>Tracheophyta</taxon>
        <taxon>Spermatophyta</taxon>
        <taxon>Magnoliopsida</taxon>
        <taxon>Liliopsida</taxon>
        <taxon>Asparagales</taxon>
        <taxon>Orchidaceae</taxon>
        <taxon>Vanilloideae</taxon>
        <taxon>Vanilleae</taxon>
        <taxon>Vanilla</taxon>
    </lineage>
</organism>
<feature type="domain" description="DUF632" evidence="3">
    <location>
        <begin position="366"/>
        <end position="672"/>
    </location>
</feature>
<feature type="compositionally biased region" description="Low complexity" evidence="2">
    <location>
        <begin position="121"/>
        <end position="135"/>
    </location>
</feature>
<feature type="coiled-coil region" evidence="1">
    <location>
        <begin position="726"/>
        <end position="753"/>
    </location>
</feature>
<dbReference type="PANTHER" id="PTHR21450">
    <property type="entry name" value="PROTEIN ALTERED PHOSPHATE STARVATION RESPONSE 1"/>
    <property type="match status" value="1"/>
</dbReference>
<protein>
    <recommendedName>
        <fullName evidence="7">Nitrate regulatory gene2 protein</fullName>
    </recommendedName>
</protein>
<evidence type="ECO:0008006" key="7">
    <source>
        <dbReference type="Google" id="ProtNLM"/>
    </source>
</evidence>
<feature type="region of interest" description="Disordered" evidence="2">
    <location>
        <begin position="305"/>
        <end position="325"/>
    </location>
</feature>
<feature type="compositionally biased region" description="Basic and acidic residues" evidence="2">
    <location>
        <begin position="235"/>
        <end position="254"/>
    </location>
</feature>
<evidence type="ECO:0000313" key="5">
    <source>
        <dbReference type="EMBL" id="KAG0464653.1"/>
    </source>
</evidence>
<evidence type="ECO:0000256" key="2">
    <source>
        <dbReference type="SAM" id="MobiDB-lite"/>
    </source>
</evidence>
<dbReference type="Pfam" id="PF04782">
    <property type="entry name" value="DUF632"/>
    <property type="match status" value="1"/>
</dbReference>
<evidence type="ECO:0000313" key="6">
    <source>
        <dbReference type="Proteomes" id="UP000639772"/>
    </source>
</evidence>